<proteinExistence type="predicted"/>
<accession>A0ABW4F539</accession>
<protein>
    <submittedName>
        <fullName evidence="2">Methyltransferase domain-containing protein</fullName>
    </submittedName>
</protein>
<dbReference type="EMBL" id="JBHUCO010000045">
    <property type="protein sequence ID" value="MFD1522387.1"/>
    <property type="molecule type" value="Genomic_DNA"/>
</dbReference>
<dbReference type="Gene3D" id="3.40.50.150">
    <property type="entry name" value="Vaccinia Virus protein VP39"/>
    <property type="match status" value="1"/>
</dbReference>
<organism evidence="2 3">
    <name type="scientific">Pseudonocardia yunnanensis</name>
    <dbReference type="NCBI Taxonomy" id="58107"/>
    <lineage>
        <taxon>Bacteria</taxon>
        <taxon>Bacillati</taxon>
        <taxon>Actinomycetota</taxon>
        <taxon>Actinomycetes</taxon>
        <taxon>Pseudonocardiales</taxon>
        <taxon>Pseudonocardiaceae</taxon>
        <taxon>Pseudonocardia</taxon>
    </lineage>
</organism>
<keyword evidence="3" id="KW-1185">Reference proteome</keyword>
<dbReference type="Proteomes" id="UP001597114">
    <property type="component" value="Unassembled WGS sequence"/>
</dbReference>
<evidence type="ECO:0000313" key="3">
    <source>
        <dbReference type="Proteomes" id="UP001597114"/>
    </source>
</evidence>
<dbReference type="InterPro" id="IPR041698">
    <property type="entry name" value="Methyltransf_25"/>
</dbReference>
<evidence type="ECO:0000259" key="1">
    <source>
        <dbReference type="Pfam" id="PF13649"/>
    </source>
</evidence>
<keyword evidence="2" id="KW-0489">Methyltransferase</keyword>
<name>A0ABW4F539_9PSEU</name>
<evidence type="ECO:0000313" key="2">
    <source>
        <dbReference type="EMBL" id="MFD1522387.1"/>
    </source>
</evidence>
<dbReference type="GO" id="GO:0008168">
    <property type="term" value="F:methyltransferase activity"/>
    <property type="evidence" value="ECO:0007669"/>
    <property type="project" value="UniProtKB-KW"/>
</dbReference>
<dbReference type="SUPFAM" id="SSF53335">
    <property type="entry name" value="S-adenosyl-L-methionine-dependent methyltransferases"/>
    <property type="match status" value="1"/>
</dbReference>
<gene>
    <name evidence="2" type="ORF">ACFSJD_33165</name>
</gene>
<dbReference type="RefSeq" id="WP_344723751.1">
    <property type="nucleotide sequence ID" value="NZ_BAAAUS010000023.1"/>
</dbReference>
<dbReference type="Pfam" id="PF13649">
    <property type="entry name" value="Methyltransf_25"/>
    <property type="match status" value="1"/>
</dbReference>
<reference evidence="3" key="1">
    <citation type="journal article" date="2019" name="Int. J. Syst. Evol. Microbiol.">
        <title>The Global Catalogue of Microorganisms (GCM) 10K type strain sequencing project: providing services to taxonomists for standard genome sequencing and annotation.</title>
        <authorList>
            <consortium name="The Broad Institute Genomics Platform"/>
            <consortium name="The Broad Institute Genome Sequencing Center for Infectious Disease"/>
            <person name="Wu L."/>
            <person name="Ma J."/>
        </authorList>
    </citation>
    <scope>NUCLEOTIDE SEQUENCE [LARGE SCALE GENOMIC DNA]</scope>
    <source>
        <strain evidence="3">CCM 7043</strain>
    </source>
</reference>
<dbReference type="GO" id="GO:0032259">
    <property type="term" value="P:methylation"/>
    <property type="evidence" value="ECO:0007669"/>
    <property type="project" value="UniProtKB-KW"/>
</dbReference>
<feature type="domain" description="Methyltransferase" evidence="1">
    <location>
        <begin position="52"/>
        <end position="91"/>
    </location>
</feature>
<sequence>MIGPDFLQATRTSYDAVAGGYAEQFREELASKPPDRALLGWFAELTQAAGPVADLGCGPGSVTAHLNALGVTTFGIDLSPEMVAVARPLHRDLRFVTWSL</sequence>
<keyword evidence="2" id="KW-0808">Transferase</keyword>
<comment type="caution">
    <text evidence="2">The sequence shown here is derived from an EMBL/GenBank/DDBJ whole genome shotgun (WGS) entry which is preliminary data.</text>
</comment>
<dbReference type="InterPro" id="IPR029063">
    <property type="entry name" value="SAM-dependent_MTases_sf"/>
</dbReference>
<dbReference type="CDD" id="cd02440">
    <property type="entry name" value="AdoMet_MTases"/>
    <property type="match status" value="1"/>
</dbReference>